<dbReference type="Pfam" id="PF03486">
    <property type="entry name" value="HI0933_like"/>
    <property type="match status" value="1"/>
</dbReference>
<accession>A0A2H0DY43</accession>
<evidence type="ECO:0000256" key="3">
    <source>
        <dbReference type="ARBA" id="ARBA00022827"/>
    </source>
</evidence>
<dbReference type="Proteomes" id="UP000231143">
    <property type="component" value="Unassembled WGS sequence"/>
</dbReference>
<dbReference type="NCBIfam" id="TIGR00275">
    <property type="entry name" value="aminoacetone oxidase family FAD-binding enzyme"/>
    <property type="match status" value="1"/>
</dbReference>
<dbReference type="InterPro" id="IPR055178">
    <property type="entry name" value="RsdA/BaiN/AoA(So)-like_dom"/>
</dbReference>
<dbReference type="EMBL" id="PCTT01000026">
    <property type="protein sequence ID" value="PIP87095.1"/>
    <property type="molecule type" value="Genomic_DNA"/>
</dbReference>
<evidence type="ECO:0000259" key="5">
    <source>
        <dbReference type="Pfam" id="PF22780"/>
    </source>
</evidence>
<evidence type="ECO:0000259" key="4">
    <source>
        <dbReference type="Pfam" id="PF03486"/>
    </source>
</evidence>
<keyword evidence="3" id="KW-0274">FAD</keyword>
<organism evidence="6 7">
    <name type="scientific">Candidatus Campbellbacteria bacterium CG22_combo_CG10-13_8_21_14_all_36_13</name>
    <dbReference type="NCBI Taxonomy" id="1974529"/>
    <lineage>
        <taxon>Bacteria</taxon>
        <taxon>Candidatus Campbelliibacteriota</taxon>
    </lineage>
</organism>
<protein>
    <submittedName>
        <fullName evidence="6">Aminoacetone oxidase family FAD-binding enzyme</fullName>
    </submittedName>
</protein>
<keyword evidence="2" id="KW-0285">Flavoprotein</keyword>
<dbReference type="SUPFAM" id="SSF160996">
    <property type="entry name" value="HI0933 insert domain-like"/>
    <property type="match status" value="1"/>
</dbReference>
<sequence length="419" mass="46540">MPRNQSREEYDLIVIGGGASGMMAAGVAGENGKKVLLIEKNRKLGEKLKITGGGRCNITNATFDQRKLLSKFGDADKFLYSAFSQFGVEDTFKFFESRGLPLVVEARDRVFPKSQKALDVFKVMEKYISNKNIEILRNSPVKRININKKEKKIISVETKDSIHKAKNYILATGGSSHPETGSTGDGFQWLQDIGHSVEKPSPNIVPIKISEKWVKELAGTSLSFMKIIFYVNDKKAFSATGKILFTHFGLSGPLILNSAHKIADLLHEGQVTAKIDCYPDTDMGALEKRILKVFDNNKNKSFKNIVKEIVPQGLSKTFLDFKIIADENTKVHSISKEERKKIVSILKALPLTVEELMGMDRAVISDGGVSLKEVDTKTMKSKLFNNLYLTGDILHVNRPSGGYSLQLCWTTGYVAGLLK</sequence>
<dbReference type="PANTHER" id="PTHR42887:SF2">
    <property type="entry name" value="OS12G0638800 PROTEIN"/>
    <property type="match status" value="1"/>
</dbReference>
<reference evidence="6 7" key="1">
    <citation type="submission" date="2017-09" db="EMBL/GenBank/DDBJ databases">
        <title>Depth-based differentiation of microbial function through sediment-hosted aquifers and enrichment of novel symbionts in the deep terrestrial subsurface.</title>
        <authorList>
            <person name="Probst A.J."/>
            <person name="Ladd B."/>
            <person name="Jarett J.K."/>
            <person name="Geller-Mcgrath D.E."/>
            <person name="Sieber C.M."/>
            <person name="Emerson J.B."/>
            <person name="Anantharaman K."/>
            <person name="Thomas B.C."/>
            <person name="Malmstrom R."/>
            <person name="Stieglmeier M."/>
            <person name="Klingl A."/>
            <person name="Woyke T."/>
            <person name="Ryan C.M."/>
            <person name="Banfield J.F."/>
        </authorList>
    </citation>
    <scope>NUCLEOTIDE SEQUENCE [LARGE SCALE GENOMIC DNA]</scope>
    <source>
        <strain evidence="6">CG22_combo_CG10-13_8_21_14_all_36_13</strain>
    </source>
</reference>
<evidence type="ECO:0000313" key="7">
    <source>
        <dbReference type="Proteomes" id="UP000231143"/>
    </source>
</evidence>
<gene>
    <name evidence="6" type="ORF">COW81_02070</name>
</gene>
<feature type="domain" description="RsdA/BaiN/AoA(So)-like insert" evidence="5">
    <location>
        <begin position="202"/>
        <end position="363"/>
    </location>
</feature>
<dbReference type="SUPFAM" id="SSF51905">
    <property type="entry name" value="FAD/NAD(P)-binding domain"/>
    <property type="match status" value="1"/>
</dbReference>
<evidence type="ECO:0000256" key="2">
    <source>
        <dbReference type="ARBA" id="ARBA00022630"/>
    </source>
</evidence>
<dbReference type="Pfam" id="PF22780">
    <property type="entry name" value="HI0933_like_1st"/>
    <property type="match status" value="1"/>
</dbReference>
<dbReference type="PRINTS" id="PR00411">
    <property type="entry name" value="PNDRDTASEI"/>
</dbReference>
<dbReference type="InterPro" id="IPR036188">
    <property type="entry name" value="FAD/NAD-bd_sf"/>
</dbReference>
<dbReference type="Gene3D" id="1.10.8.260">
    <property type="entry name" value="HI0933 insert domain-like"/>
    <property type="match status" value="1"/>
</dbReference>
<name>A0A2H0DY43_9BACT</name>
<feature type="domain" description="RsdA/BaiN/AoA(So)-like Rossmann fold-like" evidence="4">
    <location>
        <begin position="11"/>
        <end position="416"/>
    </location>
</feature>
<comment type="caution">
    <text evidence="6">The sequence shown here is derived from an EMBL/GenBank/DDBJ whole genome shotgun (WGS) entry which is preliminary data.</text>
</comment>
<comment type="cofactor">
    <cofactor evidence="1">
        <name>FAD</name>
        <dbReference type="ChEBI" id="CHEBI:57692"/>
    </cofactor>
</comment>
<dbReference type="Gene3D" id="3.50.50.60">
    <property type="entry name" value="FAD/NAD(P)-binding domain"/>
    <property type="match status" value="1"/>
</dbReference>
<dbReference type="AlphaFoldDB" id="A0A2H0DY43"/>
<proteinExistence type="predicted"/>
<dbReference type="InterPro" id="IPR004792">
    <property type="entry name" value="BaiN-like"/>
</dbReference>
<dbReference type="InterPro" id="IPR023166">
    <property type="entry name" value="BaiN-like_dom_sf"/>
</dbReference>
<dbReference type="PANTHER" id="PTHR42887">
    <property type="entry name" value="OS12G0638800 PROTEIN"/>
    <property type="match status" value="1"/>
</dbReference>
<dbReference type="InterPro" id="IPR057661">
    <property type="entry name" value="RsdA/BaiN/AoA(So)_Rossmann"/>
</dbReference>
<evidence type="ECO:0000256" key="1">
    <source>
        <dbReference type="ARBA" id="ARBA00001974"/>
    </source>
</evidence>
<dbReference type="Gene3D" id="2.40.30.10">
    <property type="entry name" value="Translation factors"/>
    <property type="match status" value="1"/>
</dbReference>
<evidence type="ECO:0000313" key="6">
    <source>
        <dbReference type="EMBL" id="PIP87095.1"/>
    </source>
</evidence>